<gene>
    <name evidence="1" type="ORF">HELGO_WM27147</name>
</gene>
<evidence type="ECO:0000313" key="1">
    <source>
        <dbReference type="EMBL" id="CAA6830291.1"/>
    </source>
</evidence>
<accession>A0A6S6UHT7</accession>
<dbReference type="EMBL" id="CACVAQ010000546">
    <property type="protein sequence ID" value="CAA6830291.1"/>
    <property type="molecule type" value="Genomic_DNA"/>
</dbReference>
<dbReference type="AlphaFoldDB" id="A0A6S6UHT7"/>
<proteinExistence type="predicted"/>
<name>A0A6S6UHT7_9BACT</name>
<organism evidence="1">
    <name type="scientific">uncultured Aureispira sp</name>
    <dbReference type="NCBI Taxonomy" id="1331704"/>
    <lineage>
        <taxon>Bacteria</taxon>
        <taxon>Pseudomonadati</taxon>
        <taxon>Bacteroidota</taxon>
        <taxon>Saprospiria</taxon>
        <taxon>Saprospirales</taxon>
        <taxon>Saprospiraceae</taxon>
        <taxon>Aureispira</taxon>
        <taxon>environmental samples</taxon>
    </lineage>
</organism>
<protein>
    <submittedName>
        <fullName evidence="1">Uncharacterized protein</fullName>
    </submittedName>
</protein>
<reference evidence="1" key="1">
    <citation type="submission" date="2020-01" db="EMBL/GenBank/DDBJ databases">
        <authorList>
            <person name="Meier V. D."/>
            <person name="Meier V D."/>
        </authorList>
    </citation>
    <scope>NUCLEOTIDE SEQUENCE</scope>
    <source>
        <strain evidence="1">HLG_WM_MAG_10</strain>
    </source>
</reference>
<sequence>MSTTPATNLDFSVIVTNKNHIDFFQAFARALGLSVELLGEAAFKEIHTWKKDALHAFFSKKGTLLCIPSGEYNIAAASRDSQVAFLDISKNASTFNLEYAENGSMQRMYTNFNGIVRRNIKAPLQWENANKTYLEVVSDAILALTGQTLDAYQKQTATRYRIIK</sequence>